<proteinExistence type="predicted"/>
<dbReference type="Proteomes" id="UP000031030">
    <property type="component" value="Unassembled WGS sequence"/>
</dbReference>
<gene>
    <name evidence="1" type="ORF">LK09_10485</name>
</gene>
<dbReference type="AlphaFoldDB" id="A0A0B2A3K4"/>
<organism evidence="1 2">
    <name type="scientific">Microbacterium mangrovi</name>
    <dbReference type="NCBI Taxonomy" id="1348253"/>
    <lineage>
        <taxon>Bacteria</taxon>
        <taxon>Bacillati</taxon>
        <taxon>Actinomycetota</taxon>
        <taxon>Actinomycetes</taxon>
        <taxon>Micrococcales</taxon>
        <taxon>Microbacteriaceae</taxon>
        <taxon>Microbacterium</taxon>
    </lineage>
</organism>
<sequence>MPLDEFIVDPTELGNYAEQLLMGKCLTKLGYQWDVPWQNIEFRSPANYNGIGLRLFDVEIAQKWGYHDAPKPDPESARRWEEFVDSTNSYESGPTFEKKFSSCLRKVRDPRSLQVSDQANYVMGLKSQAIDVANTKPAVRESLKGWRKCLADQYSFAVPAIPQDMPPKPLDKKFKSSGSVASAEEIELAVADAKCRDSSGWAAALYRAEWDAETTLVNENRDKLDRIRTEAVAFRKKMLAVVAANAPQP</sequence>
<accession>A0A0B2A3K4</accession>
<keyword evidence="2" id="KW-1185">Reference proteome</keyword>
<comment type="caution">
    <text evidence="1">The sequence shown here is derived from an EMBL/GenBank/DDBJ whole genome shotgun (WGS) entry which is preliminary data.</text>
</comment>
<name>A0A0B2A3K4_9MICO</name>
<dbReference type="EMBL" id="JTDK01000009">
    <property type="protein sequence ID" value="KHK97630.1"/>
    <property type="molecule type" value="Genomic_DNA"/>
</dbReference>
<dbReference type="STRING" id="1348253.LK09_10485"/>
<reference evidence="1 2" key="1">
    <citation type="submission" date="2014-11" db="EMBL/GenBank/DDBJ databases">
        <title>Genome sequence of Microbacterium mangrovi MUSC 115(T).</title>
        <authorList>
            <person name="Lee L.-H."/>
        </authorList>
    </citation>
    <scope>NUCLEOTIDE SEQUENCE [LARGE SCALE GENOMIC DNA]</scope>
    <source>
        <strain evidence="1 2">MUSC 115</strain>
    </source>
</reference>
<evidence type="ECO:0000313" key="2">
    <source>
        <dbReference type="Proteomes" id="UP000031030"/>
    </source>
</evidence>
<protein>
    <submittedName>
        <fullName evidence="1">Uncharacterized protein</fullName>
    </submittedName>
</protein>
<evidence type="ECO:0000313" key="1">
    <source>
        <dbReference type="EMBL" id="KHK97630.1"/>
    </source>
</evidence>